<dbReference type="OrthoDB" id="236568at2"/>
<evidence type="ECO:0000313" key="6">
    <source>
        <dbReference type="Proteomes" id="UP000286947"/>
    </source>
</evidence>
<name>A0A433SEM3_9BURK</name>
<evidence type="ECO:0000256" key="1">
    <source>
        <dbReference type="ARBA" id="ARBA00023125"/>
    </source>
</evidence>
<feature type="modified residue" description="4-aspartylphosphate" evidence="2">
    <location>
        <position position="63"/>
    </location>
</feature>
<dbReference type="Proteomes" id="UP000286947">
    <property type="component" value="Unassembled WGS sequence"/>
</dbReference>
<dbReference type="PANTHER" id="PTHR48111">
    <property type="entry name" value="REGULATOR OF RPOS"/>
    <property type="match status" value="1"/>
</dbReference>
<dbReference type="Gene3D" id="3.40.50.2300">
    <property type="match status" value="1"/>
</dbReference>
<dbReference type="AlphaFoldDB" id="A0A433SEM3"/>
<sequence length="256" mass="28594">MTDTQPISPALNILIVDDEPLARHWLRMQLGKCHLPVTIAEAASAALATQWLQQNECHVILLDIHMPGTNGLEFAKQCQSLHPGTAVIFVTADSSHALQAFDLAAFDYLTKPVSVERLEQALQRVYERVRLQQAVTEPPPVEEPVLVIAGYQHISRIPLSSVLYFQADSKYVKVVTQNDNYLIENSLQTLEEQFAELVIRVHRAYLVPKHAIEGLVRLAADDTSPEGWGIKVRGLNACIPVSRRQLSQVKTLLHQS</sequence>
<dbReference type="EMBL" id="PQSP01000002">
    <property type="protein sequence ID" value="RUS67188.1"/>
    <property type="molecule type" value="Genomic_DNA"/>
</dbReference>
<evidence type="ECO:0000259" key="4">
    <source>
        <dbReference type="PROSITE" id="PS50930"/>
    </source>
</evidence>
<dbReference type="Pfam" id="PF04397">
    <property type="entry name" value="LytTR"/>
    <property type="match status" value="1"/>
</dbReference>
<dbReference type="GO" id="GO:0000976">
    <property type="term" value="F:transcription cis-regulatory region binding"/>
    <property type="evidence" value="ECO:0007669"/>
    <property type="project" value="TreeGrafter"/>
</dbReference>
<dbReference type="PROSITE" id="PS50110">
    <property type="entry name" value="RESPONSE_REGULATORY"/>
    <property type="match status" value="1"/>
</dbReference>
<dbReference type="GO" id="GO:0000156">
    <property type="term" value="F:phosphorelay response regulator activity"/>
    <property type="evidence" value="ECO:0007669"/>
    <property type="project" value="TreeGrafter"/>
</dbReference>
<evidence type="ECO:0000313" key="5">
    <source>
        <dbReference type="EMBL" id="RUS67188.1"/>
    </source>
</evidence>
<evidence type="ECO:0000259" key="3">
    <source>
        <dbReference type="PROSITE" id="PS50110"/>
    </source>
</evidence>
<dbReference type="RefSeq" id="WP_126979042.1">
    <property type="nucleotide sequence ID" value="NZ_PQSP01000002.1"/>
</dbReference>
<dbReference type="InterPro" id="IPR011006">
    <property type="entry name" value="CheY-like_superfamily"/>
</dbReference>
<evidence type="ECO:0000256" key="2">
    <source>
        <dbReference type="PROSITE-ProRule" id="PRU00169"/>
    </source>
</evidence>
<keyword evidence="6" id="KW-1185">Reference proteome</keyword>
<reference evidence="5 6" key="1">
    <citation type="submission" date="2018-01" db="EMBL/GenBank/DDBJ databases">
        <title>Saezia sanguinis gen. nov., sp. nov., in the order Burkholderiales isolated from human blood.</title>
        <authorList>
            <person name="Medina-Pascual M.J."/>
            <person name="Valdezate S."/>
            <person name="Monzon S."/>
            <person name="Cuesta I."/>
            <person name="Carrasco G."/>
            <person name="Villalon P."/>
            <person name="Saez-Nieto J.A."/>
        </authorList>
    </citation>
    <scope>NUCLEOTIDE SEQUENCE [LARGE SCALE GENOMIC DNA]</scope>
    <source>
        <strain evidence="5 6">CNM695-12</strain>
    </source>
</reference>
<dbReference type="Pfam" id="PF00072">
    <property type="entry name" value="Response_reg"/>
    <property type="match status" value="1"/>
</dbReference>
<dbReference type="InterPro" id="IPR039420">
    <property type="entry name" value="WalR-like"/>
</dbReference>
<dbReference type="SMART" id="SM00448">
    <property type="entry name" value="REC"/>
    <property type="match status" value="1"/>
</dbReference>
<feature type="domain" description="HTH LytTR-type" evidence="4">
    <location>
        <begin position="157"/>
        <end position="255"/>
    </location>
</feature>
<dbReference type="Gene3D" id="2.40.50.1020">
    <property type="entry name" value="LytTr DNA-binding domain"/>
    <property type="match status" value="1"/>
</dbReference>
<proteinExistence type="predicted"/>
<keyword evidence="2" id="KW-0597">Phosphoprotein</keyword>
<organism evidence="5 6">
    <name type="scientific">Saezia sanguinis</name>
    <dbReference type="NCBI Taxonomy" id="1965230"/>
    <lineage>
        <taxon>Bacteria</taxon>
        <taxon>Pseudomonadati</taxon>
        <taxon>Pseudomonadota</taxon>
        <taxon>Betaproteobacteria</taxon>
        <taxon>Burkholderiales</taxon>
        <taxon>Saeziaceae</taxon>
        <taxon>Saezia</taxon>
    </lineage>
</organism>
<dbReference type="InterPro" id="IPR001789">
    <property type="entry name" value="Sig_transdc_resp-reg_receiver"/>
</dbReference>
<dbReference type="SMART" id="SM00850">
    <property type="entry name" value="LytTR"/>
    <property type="match status" value="1"/>
</dbReference>
<feature type="domain" description="Response regulatory" evidence="3">
    <location>
        <begin position="12"/>
        <end position="126"/>
    </location>
</feature>
<keyword evidence="1" id="KW-0238">DNA-binding</keyword>
<gene>
    <name evidence="5" type="primary">yehT</name>
    <name evidence="5" type="ORF">CUZ56_01129</name>
</gene>
<dbReference type="PANTHER" id="PTHR48111:SF69">
    <property type="entry name" value="RESPONSE REGULATOR RECEIVER"/>
    <property type="match status" value="1"/>
</dbReference>
<dbReference type="GO" id="GO:0006355">
    <property type="term" value="P:regulation of DNA-templated transcription"/>
    <property type="evidence" value="ECO:0007669"/>
    <property type="project" value="TreeGrafter"/>
</dbReference>
<dbReference type="SUPFAM" id="SSF52172">
    <property type="entry name" value="CheY-like"/>
    <property type="match status" value="1"/>
</dbReference>
<dbReference type="GO" id="GO:0032993">
    <property type="term" value="C:protein-DNA complex"/>
    <property type="evidence" value="ECO:0007669"/>
    <property type="project" value="TreeGrafter"/>
</dbReference>
<dbReference type="GO" id="GO:0005829">
    <property type="term" value="C:cytosol"/>
    <property type="evidence" value="ECO:0007669"/>
    <property type="project" value="TreeGrafter"/>
</dbReference>
<dbReference type="InterPro" id="IPR007492">
    <property type="entry name" value="LytTR_DNA-bd_dom"/>
</dbReference>
<comment type="caution">
    <text evidence="5">The sequence shown here is derived from an EMBL/GenBank/DDBJ whole genome shotgun (WGS) entry which is preliminary data.</text>
</comment>
<accession>A0A433SEM3</accession>
<dbReference type="PROSITE" id="PS50930">
    <property type="entry name" value="HTH_LYTTR"/>
    <property type="match status" value="1"/>
</dbReference>
<protein>
    <submittedName>
        <fullName evidence="5">Transcriptional regulatory protein YehT</fullName>
    </submittedName>
</protein>